<dbReference type="InterPro" id="IPR019885">
    <property type="entry name" value="Tscrpt_reg_HTH_AsnC-type_CS"/>
</dbReference>
<dbReference type="InterPro" id="IPR019887">
    <property type="entry name" value="Tscrpt_reg_AsnC/Lrp_C"/>
</dbReference>
<dbReference type="Pfam" id="PF13404">
    <property type="entry name" value="HTH_AsnC-type"/>
    <property type="match status" value="1"/>
</dbReference>
<dbReference type="RefSeq" id="WP_091970660.1">
    <property type="nucleotide sequence ID" value="NZ_FOGZ01000022.1"/>
</dbReference>
<evidence type="ECO:0000313" key="5">
    <source>
        <dbReference type="EMBL" id="SER95730.1"/>
    </source>
</evidence>
<dbReference type="PROSITE" id="PS00519">
    <property type="entry name" value="HTH_ASNC_1"/>
    <property type="match status" value="1"/>
</dbReference>
<dbReference type="PRINTS" id="PR00033">
    <property type="entry name" value="HTHASNC"/>
</dbReference>
<dbReference type="Pfam" id="PF01037">
    <property type="entry name" value="AsnC_trans_reg"/>
    <property type="match status" value="1"/>
</dbReference>
<dbReference type="AlphaFoldDB" id="A0A1H9TEI2"/>
<protein>
    <submittedName>
        <fullName evidence="5">Lrp/AsnC family transcriptional regulator, leucine-responsive regulatory protein</fullName>
    </submittedName>
</protein>
<evidence type="ECO:0000259" key="4">
    <source>
        <dbReference type="PROSITE" id="PS50956"/>
    </source>
</evidence>
<dbReference type="FunFam" id="1.10.10.10:FF:000083">
    <property type="entry name" value="AsnC family transcriptional regulator"/>
    <property type="match status" value="1"/>
</dbReference>
<reference evidence="6" key="1">
    <citation type="submission" date="2016-10" db="EMBL/GenBank/DDBJ databases">
        <authorList>
            <person name="Varghese N."/>
            <person name="Submissions S."/>
        </authorList>
    </citation>
    <scope>NUCLEOTIDE SEQUENCE [LARGE SCALE GENOMIC DNA]</scope>
    <source>
        <strain evidence="6">DSM 16859</strain>
    </source>
</reference>
<accession>A0A1H9TEI2</accession>
<evidence type="ECO:0000256" key="3">
    <source>
        <dbReference type="ARBA" id="ARBA00023163"/>
    </source>
</evidence>
<name>A0A1H9TEI2_9ACTN</name>
<dbReference type="PANTHER" id="PTHR30154">
    <property type="entry name" value="LEUCINE-RESPONSIVE REGULATORY PROTEIN"/>
    <property type="match status" value="1"/>
</dbReference>
<proteinExistence type="predicted"/>
<dbReference type="EMBL" id="FOGZ01000022">
    <property type="protein sequence ID" value="SER95730.1"/>
    <property type="molecule type" value="Genomic_DNA"/>
</dbReference>
<feature type="domain" description="HTH asnC-type" evidence="4">
    <location>
        <begin position="1"/>
        <end position="62"/>
    </location>
</feature>
<dbReference type="GO" id="GO:0005829">
    <property type="term" value="C:cytosol"/>
    <property type="evidence" value="ECO:0007669"/>
    <property type="project" value="TreeGrafter"/>
</dbReference>
<dbReference type="STRING" id="64702.SAMN05443377_12219"/>
<dbReference type="InterPro" id="IPR019888">
    <property type="entry name" value="Tscrpt_reg_AsnC-like"/>
</dbReference>
<keyword evidence="6" id="KW-1185">Reference proteome</keyword>
<sequence length="154" mass="16860">MESTDQHILALLARDGRMSFTDIGRQTGLSTSAAQQRVRRLEQRGVIRGYRAEIDESALGRSLMAIIQIRPHGESSQDVESVLESMPQLGSCFSVAGAASYVCLAEVGSPHELDDLLTEIRERAKVNTATTVVLRTLFHDRPPLDVPVTQRSGS</sequence>
<keyword evidence="1" id="KW-0805">Transcription regulation</keyword>
<dbReference type="Gene3D" id="3.30.70.920">
    <property type="match status" value="1"/>
</dbReference>
<dbReference type="PANTHER" id="PTHR30154:SF53">
    <property type="entry name" value="HTH-TYPE TRANSCRIPTIONAL REGULATOR LRPC"/>
    <property type="match status" value="1"/>
</dbReference>
<dbReference type="SMART" id="SM00344">
    <property type="entry name" value="HTH_ASNC"/>
    <property type="match status" value="1"/>
</dbReference>
<dbReference type="SUPFAM" id="SSF46785">
    <property type="entry name" value="Winged helix' DNA-binding domain"/>
    <property type="match status" value="1"/>
</dbReference>
<dbReference type="CDD" id="cd00090">
    <property type="entry name" value="HTH_ARSR"/>
    <property type="match status" value="1"/>
</dbReference>
<dbReference type="Gene3D" id="1.10.10.10">
    <property type="entry name" value="Winged helix-like DNA-binding domain superfamily/Winged helix DNA-binding domain"/>
    <property type="match status" value="1"/>
</dbReference>
<organism evidence="5 6">
    <name type="scientific">Propionibacterium cyclohexanicum</name>
    <dbReference type="NCBI Taxonomy" id="64702"/>
    <lineage>
        <taxon>Bacteria</taxon>
        <taxon>Bacillati</taxon>
        <taxon>Actinomycetota</taxon>
        <taxon>Actinomycetes</taxon>
        <taxon>Propionibacteriales</taxon>
        <taxon>Propionibacteriaceae</taxon>
        <taxon>Propionibacterium</taxon>
    </lineage>
</organism>
<dbReference type="GO" id="GO:0043200">
    <property type="term" value="P:response to amino acid"/>
    <property type="evidence" value="ECO:0007669"/>
    <property type="project" value="TreeGrafter"/>
</dbReference>
<gene>
    <name evidence="5" type="ORF">SAMN05443377_12219</name>
</gene>
<dbReference type="InterPro" id="IPR011008">
    <property type="entry name" value="Dimeric_a/b-barrel"/>
</dbReference>
<dbReference type="PROSITE" id="PS50956">
    <property type="entry name" value="HTH_ASNC_2"/>
    <property type="match status" value="1"/>
</dbReference>
<dbReference type="InterPro" id="IPR000485">
    <property type="entry name" value="AsnC-type_HTH_dom"/>
</dbReference>
<dbReference type="OrthoDB" id="166264at2"/>
<dbReference type="InterPro" id="IPR036390">
    <property type="entry name" value="WH_DNA-bd_sf"/>
</dbReference>
<dbReference type="InterPro" id="IPR011991">
    <property type="entry name" value="ArsR-like_HTH"/>
</dbReference>
<evidence type="ECO:0000313" key="6">
    <source>
        <dbReference type="Proteomes" id="UP000198815"/>
    </source>
</evidence>
<dbReference type="SUPFAM" id="SSF54909">
    <property type="entry name" value="Dimeric alpha+beta barrel"/>
    <property type="match status" value="1"/>
</dbReference>
<evidence type="ECO:0000256" key="1">
    <source>
        <dbReference type="ARBA" id="ARBA00023015"/>
    </source>
</evidence>
<evidence type="ECO:0000256" key="2">
    <source>
        <dbReference type="ARBA" id="ARBA00023125"/>
    </source>
</evidence>
<keyword evidence="3" id="KW-0804">Transcription</keyword>
<keyword evidence="2" id="KW-0238">DNA-binding</keyword>
<dbReference type="GO" id="GO:0043565">
    <property type="term" value="F:sequence-specific DNA binding"/>
    <property type="evidence" value="ECO:0007669"/>
    <property type="project" value="InterPro"/>
</dbReference>
<dbReference type="InterPro" id="IPR036388">
    <property type="entry name" value="WH-like_DNA-bd_sf"/>
</dbReference>
<dbReference type="Proteomes" id="UP000198815">
    <property type="component" value="Unassembled WGS sequence"/>
</dbReference>